<gene>
    <name evidence="6" type="ORF">SAMN05444277_109102</name>
</gene>
<sequence>MKRYIYCMAILAMMLPACNRAKETKDIQLEDQTITDQDKSTGKQEEQVTAADTTGSPSVNNVPGLTKNGNADWDRKIIKTADVQLQVKDYKMFNTSVHNSLKQYGAYIAGENQQKTDYRIENTITIKVPVAQFDALVNSFGGDGIKIMNKNISTADVTGETVDTKARMQAKIAVRDKYLQLLKQAKNMNEILQVQNEINDIQEDIEAANGRINYLQHSSAYSTINLSYYQYINGSTSKDEKPNFFIKMTDAFSTGTLFISNLILFLISIWPLLIGGIVMLIYLRRGKPKKYKTHS</sequence>
<dbReference type="CDD" id="cd00385">
    <property type="entry name" value="Isoprenoid_Biosyn_C1"/>
    <property type="match status" value="1"/>
</dbReference>
<dbReference type="InterPro" id="IPR025645">
    <property type="entry name" value="DUF4349"/>
</dbReference>
<evidence type="ECO:0000259" key="5">
    <source>
        <dbReference type="Pfam" id="PF14257"/>
    </source>
</evidence>
<feature type="domain" description="DUF4349" evidence="5">
    <location>
        <begin position="75"/>
        <end position="282"/>
    </location>
</feature>
<dbReference type="Pfam" id="PF14257">
    <property type="entry name" value="DUF4349"/>
    <property type="match status" value="1"/>
</dbReference>
<feature type="region of interest" description="Disordered" evidence="2">
    <location>
        <begin position="29"/>
        <end position="67"/>
    </location>
</feature>
<dbReference type="EMBL" id="FOXQ01000009">
    <property type="protein sequence ID" value="SFQ34065.1"/>
    <property type="molecule type" value="Genomic_DNA"/>
</dbReference>
<proteinExistence type="predicted"/>
<name>A0A1I5XQ27_9BACT</name>
<feature type="compositionally biased region" description="Basic and acidic residues" evidence="2">
    <location>
        <begin position="36"/>
        <end position="46"/>
    </location>
</feature>
<reference evidence="6 7" key="1">
    <citation type="submission" date="2016-10" db="EMBL/GenBank/DDBJ databases">
        <authorList>
            <person name="de Groot N.N."/>
        </authorList>
    </citation>
    <scope>NUCLEOTIDE SEQUENCE [LARGE SCALE GENOMIC DNA]</scope>
    <source>
        <strain evidence="6 7">DSM 28286</strain>
    </source>
</reference>
<keyword evidence="7" id="KW-1185">Reference proteome</keyword>
<keyword evidence="3" id="KW-0812">Transmembrane</keyword>
<dbReference type="OrthoDB" id="5381491at2"/>
<keyword evidence="1" id="KW-0175">Coiled coil</keyword>
<evidence type="ECO:0000256" key="3">
    <source>
        <dbReference type="SAM" id="Phobius"/>
    </source>
</evidence>
<keyword evidence="3" id="KW-0472">Membrane</keyword>
<feature type="signal peptide" evidence="4">
    <location>
        <begin position="1"/>
        <end position="21"/>
    </location>
</feature>
<protein>
    <recommendedName>
        <fullName evidence="5">DUF4349 domain-containing protein</fullName>
    </recommendedName>
</protein>
<keyword evidence="3" id="KW-1133">Transmembrane helix</keyword>
<feature type="transmembrane region" description="Helical" evidence="3">
    <location>
        <begin position="262"/>
        <end position="283"/>
    </location>
</feature>
<organism evidence="6 7">
    <name type="scientific">Parafilimonas terrae</name>
    <dbReference type="NCBI Taxonomy" id="1465490"/>
    <lineage>
        <taxon>Bacteria</taxon>
        <taxon>Pseudomonadati</taxon>
        <taxon>Bacteroidota</taxon>
        <taxon>Chitinophagia</taxon>
        <taxon>Chitinophagales</taxon>
        <taxon>Chitinophagaceae</taxon>
        <taxon>Parafilimonas</taxon>
    </lineage>
</organism>
<dbReference type="AlphaFoldDB" id="A0A1I5XQ27"/>
<feature type="compositionally biased region" description="Polar residues" evidence="2">
    <location>
        <begin position="50"/>
        <end position="67"/>
    </location>
</feature>
<evidence type="ECO:0000313" key="6">
    <source>
        <dbReference type="EMBL" id="SFQ34065.1"/>
    </source>
</evidence>
<dbReference type="Proteomes" id="UP000199031">
    <property type="component" value="Unassembled WGS sequence"/>
</dbReference>
<feature type="coiled-coil region" evidence="1">
    <location>
        <begin position="175"/>
        <end position="211"/>
    </location>
</feature>
<keyword evidence="4" id="KW-0732">Signal</keyword>
<evidence type="ECO:0000256" key="2">
    <source>
        <dbReference type="SAM" id="MobiDB-lite"/>
    </source>
</evidence>
<accession>A0A1I5XQ27</accession>
<dbReference type="STRING" id="1465490.SAMN05444277_109102"/>
<dbReference type="RefSeq" id="WP_090660066.1">
    <property type="nucleotide sequence ID" value="NZ_FOXQ01000009.1"/>
</dbReference>
<feature type="chain" id="PRO_5011561620" description="DUF4349 domain-containing protein" evidence="4">
    <location>
        <begin position="22"/>
        <end position="295"/>
    </location>
</feature>
<evidence type="ECO:0000256" key="4">
    <source>
        <dbReference type="SAM" id="SignalP"/>
    </source>
</evidence>
<evidence type="ECO:0000256" key="1">
    <source>
        <dbReference type="SAM" id="Coils"/>
    </source>
</evidence>
<evidence type="ECO:0000313" key="7">
    <source>
        <dbReference type="Proteomes" id="UP000199031"/>
    </source>
</evidence>